<evidence type="ECO:0000313" key="1">
    <source>
        <dbReference type="EMBL" id="CAB4586994.1"/>
    </source>
</evidence>
<gene>
    <name evidence="1" type="ORF">UFOPK1791_00309</name>
    <name evidence="2" type="ORF">UFOPK2312_00572</name>
</gene>
<proteinExistence type="predicted"/>
<reference evidence="1" key="1">
    <citation type="submission" date="2020-05" db="EMBL/GenBank/DDBJ databases">
        <authorList>
            <person name="Chiriac C."/>
            <person name="Salcher M."/>
            <person name="Ghai R."/>
            <person name="Kavagutti S V."/>
        </authorList>
    </citation>
    <scope>NUCLEOTIDE SEQUENCE</scope>
</reference>
<dbReference type="EMBL" id="CAEZUF010000016">
    <property type="protein sequence ID" value="CAB4586994.1"/>
    <property type="molecule type" value="Genomic_DNA"/>
</dbReference>
<organism evidence="1">
    <name type="scientific">freshwater metagenome</name>
    <dbReference type="NCBI Taxonomy" id="449393"/>
    <lineage>
        <taxon>unclassified sequences</taxon>
        <taxon>metagenomes</taxon>
        <taxon>ecological metagenomes</taxon>
    </lineage>
</organism>
<accession>A0A6J6FJ19</accession>
<protein>
    <submittedName>
        <fullName evidence="1">Unannotated protein</fullName>
    </submittedName>
</protein>
<dbReference type="AlphaFoldDB" id="A0A6J6FJ19"/>
<dbReference type="EMBL" id="CAEZWY010000049">
    <property type="protein sequence ID" value="CAB4671113.1"/>
    <property type="molecule type" value="Genomic_DNA"/>
</dbReference>
<sequence>MPSGIAISQNIRAAPGASVRHGRIEKVAESGFANISASVIRAKPSIAEPSNPIPSAKAFSNSGGAIATDFKKPSTSVNQSRTNLIFRSSRVLITNSSCFWSWLSAGDMAAILPKSRYNHVKS</sequence>
<name>A0A6J6FJ19_9ZZZZ</name>
<evidence type="ECO:0000313" key="2">
    <source>
        <dbReference type="EMBL" id="CAB4671113.1"/>
    </source>
</evidence>